<evidence type="ECO:0000313" key="4">
    <source>
        <dbReference type="Proteomes" id="UP001429984"/>
    </source>
</evidence>
<dbReference type="CDD" id="cd08272">
    <property type="entry name" value="MDR6"/>
    <property type="match status" value="1"/>
</dbReference>
<dbReference type="RefSeq" id="WP_194932012.1">
    <property type="nucleotide sequence ID" value="NZ_JADLZT010000009.1"/>
</dbReference>
<dbReference type="Proteomes" id="UP001429984">
    <property type="component" value="Unassembled WGS sequence"/>
</dbReference>
<dbReference type="InterPro" id="IPR020843">
    <property type="entry name" value="ER"/>
</dbReference>
<dbReference type="PANTHER" id="PTHR11695">
    <property type="entry name" value="ALCOHOL DEHYDROGENASE RELATED"/>
    <property type="match status" value="1"/>
</dbReference>
<dbReference type="SUPFAM" id="SSF51735">
    <property type="entry name" value="NAD(P)-binding Rossmann-fold domains"/>
    <property type="match status" value="1"/>
</dbReference>
<dbReference type="SUPFAM" id="SSF50129">
    <property type="entry name" value="GroES-like"/>
    <property type="match status" value="1"/>
</dbReference>
<evidence type="ECO:0000313" key="3">
    <source>
        <dbReference type="EMBL" id="MBF6025399.1"/>
    </source>
</evidence>
<keyword evidence="4" id="KW-1185">Reference proteome</keyword>
<dbReference type="InterPro" id="IPR011032">
    <property type="entry name" value="GroES-like_sf"/>
</dbReference>
<dbReference type="EMBL" id="JADLZT010000009">
    <property type="protein sequence ID" value="MBF6025399.1"/>
    <property type="molecule type" value="Genomic_DNA"/>
</dbReference>
<accession>A0ABS0BCH4</accession>
<name>A0ABS0BCH4_9GAMM</name>
<dbReference type="Gene3D" id="3.90.180.10">
    <property type="entry name" value="Medium-chain alcohol dehydrogenases, catalytic domain"/>
    <property type="match status" value="1"/>
</dbReference>
<dbReference type="PROSITE" id="PS01162">
    <property type="entry name" value="QOR_ZETA_CRYSTAL"/>
    <property type="match status" value="1"/>
</dbReference>
<comment type="caution">
    <text evidence="3">The sequence shown here is derived from an EMBL/GenBank/DDBJ whole genome shotgun (WGS) entry which is preliminary data.</text>
</comment>
<dbReference type="PANTHER" id="PTHR11695:SF294">
    <property type="entry name" value="RETICULON-4-INTERACTING PROTEIN 1, MITOCHONDRIAL"/>
    <property type="match status" value="1"/>
</dbReference>
<dbReference type="Pfam" id="PF08240">
    <property type="entry name" value="ADH_N"/>
    <property type="match status" value="1"/>
</dbReference>
<dbReference type="InterPro" id="IPR013154">
    <property type="entry name" value="ADH-like_N"/>
</dbReference>
<feature type="domain" description="Enoyl reductase (ER)" evidence="2">
    <location>
        <begin position="18"/>
        <end position="332"/>
    </location>
</feature>
<evidence type="ECO:0000256" key="1">
    <source>
        <dbReference type="ARBA" id="ARBA00023002"/>
    </source>
</evidence>
<gene>
    <name evidence="3" type="ORF">IU514_15300</name>
</gene>
<evidence type="ECO:0000259" key="2">
    <source>
        <dbReference type="SMART" id="SM00829"/>
    </source>
</evidence>
<keyword evidence="1" id="KW-0560">Oxidoreductase</keyword>
<organism evidence="3 4">
    <name type="scientific">Lysobacter niastensis</name>
    <dbReference type="NCBI Taxonomy" id="380629"/>
    <lineage>
        <taxon>Bacteria</taxon>
        <taxon>Pseudomonadati</taxon>
        <taxon>Pseudomonadota</taxon>
        <taxon>Gammaproteobacteria</taxon>
        <taxon>Lysobacterales</taxon>
        <taxon>Lysobacteraceae</taxon>
        <taxon>Lysobacter</taxon>
    </lineage>
</organism>
<dbReference type="InterPro" id="IPR050700">
    <property type="entry name" value="YIM1/Zinc_Alcohol_DH_Fams"/>
</dbReference>
<sequence length="335" mass="35022">MNTIIPSSMLASVQDVEGEALQVRLVAAPTLEAGQVLVRVQAVGLNPLDTKIRAGKAAHAQHPLPAILGIDMAGVVVAVGPGVEGFAADDEVFGMTGGVGGVQGALAQFAVVDPALLAHRPKSLTAREAAALPLVFITAWEGLVDRARVAPGKTVLIHGGAGGIGHVAVQIAKAHGATVFATANAAQRAYVESLGATFIDYQQESVEEYVARYTDGEGFDIIFDTVGGAILDNSFKAARRYHGHVVSALGWGTHSIAPLSFRGATYSGVFTLMPLLSGRDRAHHGDIMREASRLADAGQLRPRVDPNRFSLNTAEEAYQYVESGDTAGKVVVEVE</sequence>
<dbReference type="SMART" id="SM00829">
    <property type="entry name" value="PKS_ER"/>
    <property type="match status" value="1"/>
</dbReference>
<dbReference type="Pfam" id="PF13602">
    <property type="entry name" value="ADH_zinc_N_2"/>
    <property type="match status" value="1"/>
</dbReference>
<reference evidence="3 4" key="1">
    <citation type="submission" date="2020-11" db="EMBL/GenBank/DDBJ databases">
        <title>Draft Genome Sequence and Secondary Metabolite Biosynthetic Potential of the Lysobacter niastensis Type strain DSM 18481.</title>
        <authorList>
            <person name="Turrini P."/>
            <person name="Artuso I."/>
            <person name="Tescari M."/>
            <person name="Lugli G.A."/>
            <person name="Frangipani E."/>
            <person name="Ventura M."/>
            <person name="Visca P."/>
        </authorList>
    </citation>
    <scope>NUCLEOTIDE SEQUENCE [LARGE SCALE GENOMIC DNA]</scope>
    <source>
        <strain evidence="3 4">DSM 18481</strain>
    </source>
</reference>
<dbReference type="Gene3D" id="3.40.50.720">
    <property type="entry name" value="NAD(P)-binding Rossmann-like Domain"/>
    <property type="match status" value="1"/>
</dbReference>
<dbReference type="InterPro" id="IPR002364">
    <property type="entry name" value="Quin_OxRdtase/zeta-crystal_CS"/>
</dbReference>
<dbReference type="InterPro" id="IPR036291">
    <property type="entry name" value="NAD(P)-bd_dom_sf"/>
</dbReference>
<proteinExistence type="predicted"/>
<protein>
    <submittedName>
        <fullName evidence="3">Zinc-dependent alcohol dehydrogenase family protein</fullName>
    </submittedName>
</protein>